<reference evidence="1 2" key="1">
    <citation type="submission" date="2017-04" db="EMBL/GenBank/DDBJ databases">
        <title>Complete genome sequence of Flavobacterium kingsejong AJ004.</title>
        <authorList>
            <person name="Lee P.C."/>
        </authorList>
    </citation>
    <scope>NUCLEOTIDE SEQUENCE [LARGE SCALE GENOMIC DNA]</scope>
    <source>
        <strain evidence="1 2">AJ004</strain>
    </source>
</reference>
<dbReference type="OrthoDB" id="99480at2"/>
<name>A0A2S1LPG9_9FLAO</name>
<evidence type="ECO:0008006" key="3">
    <source>
        <dbReference type="Google" id="ProtNLM"/>
    </source>
</evidence>
<dbReference type="SUPFAM" id="SSF52833">
    <property type="entry name" value="Thioredoxin-like"/>
    <property type="match status" value="1"/>
</dbReference>
<dbReference type="EMBL" id="CP020919">
    <property type="protein sequence ID" value="AWG25571.1"/>
    <property type="molecule type" value="Genomic_DNA"/>
</dbReference>
<evidence type="ECO:0000313" key="2">
    <source>
        <dbReference type="Proteomes" id="UP000244677"/>
    </source>
</evidence>
<organism evidence="1 2">
    <name type="scientific">Flavobacterium kingsejongi</name>
    <dbReference type="NCBI Taxonomy" id="1678728"/>
    <lineage>
        <taxon>Bacteria</taxon>
        <taxon>Pseudomonadati</taxon>
        <taxon>Bacteroidota</taxon>
        <taxon>Flavobacteriia</taxon>
        <taxon>Flavobacteriales</taxon>
        <taxon>Flavobacteriaceae</taxon>
        <taxon>Flavobacterium</taxon>
    </lineage>
</organism>
<dbReference type="CDD" id="cd02980">
    <property type="entry name" value="TRX_Fd_family"/>
    <property type="match status" value="1"/>
</dbReference>
<dbReference type="AlphaFoldDB" id="A0A2S1LPG9"/>
<accession>A0A2S1LPG9</accession>
<sequence>MGKKDEKEQVIFFCDGKKCGKYNKDPKAYLKEQIVDFGLEDKVTFRKMDCQGMCKKAPIFCLEPQDIWKKEVTVKKAKKLFEKHILPKSK</sequence>
<proteinExistence type="predicted"/>
<keyword evidence="2" id="KW-1185">Reference proteome</keyword>
<protein>
    <recommendedName>
        <fullName evidence="3">2Fe-2S ferredoxin</fullName>
    </recommendedName>
</protein>
<dbReference type="RefSeq" id="WP_108737149.1">
    <property type="nucleotide sequence ID" value="NZ_CP020919.1"/>
</dbReference>
<dbReference type="KEGG" id="fki:FK004_10180"/>
<dbReference type="InterPro" id="IPR036249">
    <property type="entry name" value="Thioredoxin-like_sf"/>
</dbReference>
<evidence type="ECO:0000313" key="1">
    <source>
        <dbReference type="EMBL" id="AWG25571.1"/>
    </source>
</evidence>
<dbReference type="Gene3D" id="3.40.30.10">
    <property type="entry name" value="Glutaredoxin"/>
    <property type="match status" value="1"/>
</dbReference>
<dbReference type="Proteomes" id="UP000244677">
    <property type="component" value="Chromosome"/>
</dbReference>
<gene>
    <name evidence="1" type="ORF">FK004_10180</name>
</gene>